<evidence type="ECO:0000313" key="2">
    <source>
        <dbReference type="Proteomes" id="UP001165960"/>
    </source>
</evidence>
<dbReference type="EMBL" id="QTSX02005701">
    <property type="protein sequence ID" value="KAJ9058960.1"/>
    <property type="molecule type" value="Genomic_DNA"/>
</dbReference>
<organism evidence="1 2">
    <name type="scientific">Entomophthora muscae</name>
    <dbReference type="NCBI Taxonomy" id="34485"/>
    <lineage>
        <taxon>Eukaryota</taxon>
        <taxon>Fungi</taxon>
        <taxon>Fungi incertae sedis</taxon>
        <taxon>Zoopagomycota</taxon>
        <taxon>Entomophthoromycotina</taxon>
        <taxon>Entomophthoromycetes</taxon>
        <taxon>Entomophthorales</taxon>
        <taxon>Entomophthoraceae</taxon>
        <taxon>Entomophthora</taxon>
    </lineage>
</organism>
<dbReference type="Proteomes" id="UP001165960">
    <property type="component" value="Unassembled WGS sequence"/>
</dbReference>
<protein>
    <submittedName>
        <fullName evidence="1">Uncharacterized protein</fullName>
    </submittedName>
</protein>
<evidence type="ECO:0000313" key="1">
    <source>
        <dbReference type="EMBL" id="KAJ9058960.1"/>
    </source>
</evidence>
<comment type="caution">
    <text evidence="1">The sequence shown here is derived from an EMBL/GenBank/DDBJ whole genome shotgun (WGS) entry which is preliminary data.</text>
</comment>
<reference evidence="1" key="1">
    <citation type="submission" date="2022-04" db="EMBL/GenBank/DDBJ databases">
        <title>Genome of the entomopathogenic fungus Entomophthora muscae.</title>
        <authorList>
            <person name="Elya C."/>
            <person name="Lovett B.R."/>
            <person name="Lee E."/>
            <person name="Macias A.M."/>
            <person name="Hajek A.E."/>
            <person name="De Bivort B.L."/>
            <person name="Kasson M.T."/>
            <person name="De Fine Licht H.H."/>
            <person name="Stajich J.E."/>
        </authorList>
    </citation>
    <scope>NUCLEOTIDE SEQUENCE</scope>
    <source>
        <strain evidence="1">Berkeley</strain>
    </source>
</reference>
<sequence>MASYYPVISVTVKASNYVVAEPCHDWPRELNLDVPHPHREGTWSNCWESANAWSTVMNNIIHHVLILPSVGHFKDKSLTFAFDSQNELVFTSGNMIVWFPDSAQLTRLTHACGK</sequence>
<gene>
    <name evidence="1" type="ORF">DSO57_1007357</name>
</gene>
<proteinExistence type="predicted"/>
<keyword evidence="2" id="KW-1185">Reference proteome</keyword>
<accession>A0ACC2S9I3</accession>
<name>A0ACC2S9I3_9FUNG</name>